<dbReference type="EMBL" id="JAAAUY010000827">
    <property type="protein sequence ID" value="KAF9326087.1"/>
    <property type="molecule type" value="Genomic_DNA"/>
</dbReference>
<dbReference type="GO" id="GO:0003677">
    <property type="term" value="F:DNA binding"/>
    <property type="evidence" value="ECO:0007669"/>
    <property type="project" value="UniProtKB-KW"/>
</dbReference>
<feature type="non-terminal residue" evidence="4">
    <location>
        <position position="390"/>
    </location>
</feature>
<keyword evidence="5" id="KW-1185">Reference proteome</keyword>
<evidence type="ECO:0000313" key="5">
    <source>
        <dbReference type="Proteomes" id="UP000696485"/>
    </source>
</evidence>
<sequence>MAPVEFLTPDGIHDHINSLRAMDFDPKAYAQKGYLLRGSIKTDGHQLQVLAFKLCELLSVRYKWYNSDLLPDRLLTTTAGTDDPLTEVRNVFKTKEDVERLLGCTADQLASVSYLGIDLGQACVIGSYAYLPPDKEPKGGHNCHCGCRKRGSRGCKPRGSKHGKVKTDSRAKSGQQHINLVTKQKAVAQPTLKHRRWMEAQKAKTLKTSMQPAQSSAPSTESSMEAKELSINKIETMLPPLCGEQADFDAHVQHRNAYKDVLDTFYNGSNFKFKHHKWYVKAAREEEYHRLTDGLLCMVGGSIGAKKKDEDKVVIGIGLGNFKSTSRLSSLHGTFMTYFVKKAHSLGYLVLGVNEYYTSKKCPKCEKFVGQPRNIRHSYCRNCKKYIHHD</sequence>
<evidence type="ECO:0000256" key="1">
    <source>
        <dbReference type="ARBA" id="ARBA00023125"/>
    </source>
</evidence>
<dbReference type="InterPro" id="IPR010095">
    <property type="entry name" value="Cas12f1-like_TNB"/>
</dbReference>
<accession>A0A9P5SGX5</accession>
<gene>
    <name evidence="4" type="ORF">BG006_010450</name>
</gene>
<organism evidence="4 5">
    <name type="scientific">Podila minutissima</name>
    <dbReference type="NCBI Taxonomy" id="64525"/>
    <lineage>
        <taxon>Eukaryota</taxon>
        <taxon>Fungi</taxon>
        <taxon>Fungi incertae sedis</taxon>
        <taxon>Mucoromycota</taxon>
        <taxon>Mortierellomycotina</taxon>
        <taxon>Mortierellomycetes</taxon>
        <taxon>Mortierellales</taxon>
        <taxon>Mortierellaceae</taxon>
        <taxon>Podila</taxon>
    </lineage>
</organism>
<name>A0A9P5SGX5_9FUNG</name>
<feature type="compositionally biased region" description="Polar residues" evidence="2">
    <location>
        <begin position="206"/>
        <end position="223"/>
    </location>
</feature>
<evidence type="ECO:0000313" key="4">
    <source>
        <dbReference type="EMBL" id="KAF9326087.1"/>
    </source>
</evidence>
<reference evidence="4" key="1">
    <citation type="journal article" date="2020" name="Fungal Divers.">
        <title>Resolving the Mortierellaceae phylogeny through synthesis of multi-gene phylogenetics and phylogenomics.</title>
        <authorList>
            <person name="Vandepol N."/>
            <person name="Liber J."/>
            <person name="Desiro A."/>
            <person name="Na H."/>
            <person name="Kennedy M."/>
            <person name="Barry K."/>
            <person name="Grigoriev I.V."/>
            <person name="Miller A.N."/>
            <person name="O'Donnell K."/>
            <person name="Stajich J.E."/>
            <person name="Bonito G."/>
        </authorList>
    </citation>
    <scope>NUCLEOTIDE SEQUENCE</scope>
    <source>
        <strain evidence="4">NVP1</strain>
    </source>
</reference>
<evidence type="ECO:0000256" key="2">
    <source>
        <dbReference type="SAM" id="MobiDB-lite"/>
    </source>
</evidence>
<feature type="domain" description="Cas12f1-like TNB" evidence="3">
    <location>
        <begin position="332"/>
        <end position="390"/>
    </location>
</feature>
<proteinExistence type="predicted"/>
<feature type="region of interest" description="Disordered" evidence="2">
    <location>
        <begin position="156"/>
        <end position="175"/>
    </location>
</feature>
<dbReference type="Pfam" id="PF07282">
    <property type="entry name" value="Cas12f1-like_TNB"/>
    <property type="match status" value="1"/>
</dbReference>
<feature type="region of interest" description="Disordered" evidence="2">
    <location>
        <begin position="203"/>
        <end position="225"/>
    </location>
</feature>
<keyword evidence="1" id="KW-0238">DNA-binding</keyword>
<dbReference type="Proteomes" id="UP000696485">
    <property type="component" value="Unassembled WGS sequence"/>
</dbReference>
<comment type="caution">
    <text evidence="4">The sequence shown here is derived from an EMBL/GenBank/DDBJ whole genome shotgun (WGS) entry which is preliminary data.</text>
</comment>
<evidence type="ECO:0000259" key="3">
    <source>
        <dbReference type="Pfam" id="PF07282"/>
    </source>
</evidence>
<dbReference type="AlphaFoldDB" id="A0A9P5SGX5"/>
<protein>
    <recommendedName>
        <fullName evidence="3">Cas12f1-like TNB domain-containing protein</fullName>
    </recommendedName>
</protein>